<organism evidence="2 3">
    <name type="scientific">Paraburkholderia lycopersici</name>
    <dbReference type="NCBI Taxonomy" id="416944"/>
    <lineage>
        <taxon>Bacteria</taxon>
        <taxon>Pseudomonadati</taxon>
        <taxon>Pseudomonadota</taxon>
        <taxon>Betaproteobacteria</taxon>
        <taxon>Burkholderiales</taxon>
        <taxon>Burkholderiaceae</taxon>
        <taxon>Paraburkholderia</taxon>
    </lineage>
</organism>
<gene>
    <name evidence="2" type="ORF">SAMN05421548_13721</name>
</gene>
<keyword evidence="3" id="KW-1185">Reference proteome</keyword>
<dbReference type="InterPro" id="IPR039569">
    <property type="entry name" value="FAS1-like_DH_region"/>
</dbReference>
<dbReference type="OrthoDB" id="7183822at2"/>
<dbReference type="PANTHER" id="PTHR28152">
    <property type="entry name" value="HYDROXYACYL-THIOESTER DEHYDRATASE TYPE 2, MITOCHONDRIAL"/>
    <property type="match status" value="1"/>
</dbReference>
<dbReference type="EMBL" id="FMYQ01000037">
    <property type="protein sequence ID" value="SDE21312.1"/>
    <property type="molecule type" value="Genomic_DNA"/>
</dbReference>
<dbReference type="GO" id="GO:0019171">
    <property type="term" value="F:(3R)-hydroxyacyl-[acyl-carrier-protein] dehydratase activity"/>
    <property type="evidence" value="ECO:0007669"/>
    <property type="project" value="TreeGrafter"/>
</dbReference>
<name>A0A1G7B2Z1_9BURK</name>
<reference evidence="3" key="1">
    <citation type="submission" date="2016-09" db="EMBL/GenBank/DDBJ databases">
        <authorList>
            <person name="Varghese N."/>
            <person name="Submissions S."/>
        </authorList>
    </citation>
    <scope>NUCLEOTIDE SEQUENCE [LARGE SCALE GENOMIC DNA]</scope>
    <source>
        <strain evidence="3">TNe-862</strain>
    </source>
</reference>
<sequence>MPESQTPSLDAWLEKTETLTDDITAFPLRALAATLDRSAPDSAVPPLWHWLYFLPVCPLAETGRDGHPKRGGFLPPVELPRRMWAGGRLAFHAPLRAGSAATRTSTIANIEDKTGRSGRLVFVTVQHRYESGGVLCIEEEHDIVYRDAPQPGAGAPRPVAAPEGETWSRTLTADPVMLFRYSALTFNGHRIHYDFPYVTQEEGYPGLVVHGPLIATLLLDLIHRERPGAAVSTFAFRAVRPTFGGNAFTLCGKPSTDGRAIELWAKDHDGYLTMQATATLA</sequence>
<accession>A0A1G7B2Z1</accession>
<proteinExistence type="predicted"/>
<dbReference type="Gene3D" id="3.10.129.10">
    <property type="entry name" value="Hotdog Thioesterase"/>
    <property type="match status" value="1"/>
</dbReference>
<dbReference type="SUPFAM" id="SSF54637">
    <property type="entry name" value="Thioesterase/thiol ester dehydrase-isomerase"/>
    <property type="match status" value="2"/>
</dbReference>
<dbReference type="InterPro" id="IPR029069">
    <property type="entry name" value="HotDog_dom_sf"/>
</dbReference>
<evidence type="ECO:0000313" key="2">
    <source>
        <dbReference type="EMBL" id="SDE21312.1"/>
    </source>
</evidence>
<dbReference type="Proteomes" id="UP000198908">
    <property type="component" value="Unassembled WGS sequence"/>
</dbReference>
<evidence type="ECO:0000259" key="1">
    <source>
        <dbReference type="Pfam" id="PF13452"/>
    </source>
</evidence>
<evidence type="ECO:0000313" key="3">
    <source>
        <dbReference type="Proteomes" id="UP000198908"/>
    </source>
</evidence>
<protein>
    <submittedName>
        <fullName evidence="2">3-methylfumaryl-CoA hydratase</fullName>
    </submittedName>
</protein>
<feature type="domain" description="FAS1-like dehydratase" evidence="1">
    <location>
        <begin position="75"/>
        <end position="130"/>
    </location>
</feature>
<dbReference type="InterPro" id="IPR052741">
    <property type="entry name" value="Mitochondrial_HTD2"/>
</dbReference>
<dbReference type="AlphaFoldDB" id="A0A1G7B2Z1"/>
<dbReference type="STRING" id="416944.SAMN05421548_13721"/>
<dbReference type="PANTHER" id="PTHR28152:SF1">
    <property type="entry name" value="HYDROXYACYL-THIOESTER DEHYDRATASE TYPE 2, MITOCHONDRIAL"/>
    <property type="match status" value="1"/>
</dbReference>
<dbReference type="RefSeq" id="WP_092004866.1">
    <property type="nucleotide sequence ID" value="NZ_FMYQ01000037.1"/>
</dbReference>
<dbReference type="Pfam" id="PF13452">
    <property type="entry name" value="FAS1_DH_region"/>
    <property type="match status" value="1"/>
</dbReference>